<name>A0A7D5H1E4_9PSED</name>
<evidence type="ECO:0000313" key="2">
    <source>
        <dbReference type="EMBL" id="QKZ03062.1"/>
    </source>
</evidence>
<dbReference type="GO" id="GO:0016788">
    <property type="term" value="F:hydrolase activity, acting on ester bonds"/>
    <property type="evidence" value="ECO:0007669"/>
    <property type="project" value="UniProtKB-ARBA"/>
</dbReference>
<feature type="transmembrane region" description="Helical" evidence="1">
    <location>
        <begin position="12"/>
        <end position="31"/>
    </location>
</feature>
<keyword evidence="1" id="KW-0472">Membrane</keyword>
<keyword evidence="1" id="KW-1133">Transmembrane helix</keyword>
<protein>
    <submittedName>
        <fullName evidence="2">DUF459 domain-containing protein</fullName>
    </submittedName>
</protein>
<dbReference type="SUPFAM" id="SSF52266">
    <property type="entry name" value="SGNH hydrolase"/>
    <property type="match status" value="1"/>
</dbReference>
<dbReference type="Pfam" id="PF04311">
    <property type="entry name" value="DUF459"/>
    <property type="match status" value="1"/>
</dbReference>
<dbReference type="Proteomes" id="UP000509568">
    <property type="component" value="Chromosome"/>
</dbReference>
<dbReference type="RefSeq" id="WP_176569876.1">
    <property type="nucleotide sequence ID" value="NZ_CP056030.1"/>
</dbReference>
<sequence length="348" mass="38560">MPASETVGSQFIKALQVTLGLLVTALILVWLNQTSIRLYCQQKYHADCSVPGVADNALWSFGARLTDAMDDARSAFFARLEETPASDQAASAVAGNDPELQALVPATPVQAPVAAPEPPAPLKITPLTIANLNPSDEVFFVGDSLMQGVAPHLANTLLKRYKINSINLSKQSTGLAYPGFFNWPLTVEQTLLANHNIRLIVVFLGPNDPWDMPVAKGKPFLRFHSADWEASYRQRVERIFDLARAHNVQVIWVGPPNMRKDKLSTAMAYLRELYKSEAEHYGQLYLSANDVLGYHDETSFSPYLESADGKKVKTRVDDGIHFTTTGQKLIAERVMSLINIQNHDLTER</sequence>
<gene>
    <name evidence="2" type="ORF">HWQ56_04335</name>
</gene>
<dbReference type="InterPro" id="IPR007407">
    <property type="entry name" value="DUF459"/>
</dbReference>
<proteinExistence type="predicted"/>
<organism evidence="2 3">
    <name type="scientific">Pseudomonas eucalypticola</name>
    <dbReference type="NCBI Taxonomy" id="2599595"/>
    <lineage>
        <taxon>Bacteria</taxon>
        <taxon>Pseudomonadati</taxon>
        <taxon>Pseudomonadota</taxon>
        <taxon>Gammaproteobacteria</taxon>
        <taxon>Pseudomonadales</taxon>
        <taxon>Pseudomonadaceae</taxon>
        <taxon>Pseudomonas</taxon>
    </lineage>
</organism>
<dbReference type="KEGG" id="pez:HWQ56_04335"/>
<keyword evidence="3" id="KW-1185">Reference proteome</keyword>
<reference evidence="2 3" key="1">
    <citation type="submission" date="2020-06" db="EMBL/GenBank/DDBJ databases">
        <title>Pseudomonas eucalypticola sp. nov., an endophyte of Eucalyptus dunnii leaves with biocontrol ability of eucalyptus leaf blight.</title>
        <authorList>
            <person name="Liu Y."/>
            <person name="Song Z."/>
            <person name="Zeng H."/>
            <person name="Lu M."/>
            <person name="Wang X."/>
            <person name="Lian X."/>
            <person name="Zhang Q."/>
        </authorList>
    </citation>
    <scope>NUCLEOTIDE SEQUENCE [LARGE SCALE GENOMIC DNA]</scope>
    <source>
        <strain evidence="2 3">NP-1</strain>
    </source>
</reference>
<keyword evidence="1" id="KW-0812">Transmembrane</keyword>
<dbReference type="CDD" id="cd01829">
    <property type="entry name" value="SGNH_hydrolase_peri2"/>
    <property type="match status" value="1"/>
</dbReference>
<accession>A0A7D5H1E4</accession>
<evidence type="ECO:0000256" key="1">
    <source>
        <dbReference type="SAM" id="Phobius"/>
    </source>
</evidence>
<dbReference type="AlphaFoldDB" id="A0A7D5H1E4"/>
<dbReference type="EMBL" id="CP056030">
    <property type="protein sequence ID" value="QKZ03062.1"/>
    <property type="molecule type" value="Genomic_DNA"/>
</dbReference>
<dbReference type="InterPro" id="IPR036514">
    <property type="entry name" value="SGNH_hydro_sf"/>
</dbReference>
<evidence type="ECO:0000313" key="3">
    <source>
        <dbReference type="Proteomes" id="UP000509568"/>
    </source>
</evidence>
<dbReference type="Gene3D" id="3.40.50.1110">
    <property type="entry name" value="SGNH hydrolase"/>
    <property type="match status" value="1"/>
</dbReference>